<dbReference type="STRING" id="211460.YH63_11835"/>
<protein>
    <submittedName>
        <fullName evidence="3">Tripartite tricarboxylate transporter substrate binding protein</fullName>
    </submittedName>
</protein>
<evidence type="ECO:0000313" key="3">
    <source>
        <dbReference type="EMBL" id="TKT71196.1"/>
    </source>
</evidence>
<dbReference type="Pfam" id="PF03401">
    <property type="entry name" value="TctC"/>
    <property type="match status" value="1"/>
</dbReference>
<comment type="similarity">
    <text evidence="1">Belongs to the UPF0065 (bug) family.</text>
</comment>
<feature type="chain" id="PRO_5020554780" evidence="2">
    <location>
        <begin position="24"/>
        <end position="323"/>
    </location>
</feature>
<dbReference type="PIRSF" id="PIRSF017082">
    <property type="entry name" value="YflP"/>
    <property type="match status" value="1"/>
</dbReference>
<dbReference type="CDD" id="cd13578">
    <property type="entry name" value="PBP2_Bug27"/>
    <property type="match status" value="1"/>
</dbReference>
<dbReference type="RefSeq" id="WP_046828202.1">
    <property type="nucleotide sequence ID" value="NZ_LBIA02000001.1"/>
</dbReference>
<organism evidence="3 4">
    <name type="scientific">Afipia massiliensis</name>
    <dbReference type="NCBI Taxonomy" id="211460"/>
    <lineage>
        <taxon>Bacteria</taxon>
        <taxon>Pseudomonadati</taxon>
        <taxon>Pseudomonadota</taxon>
        <taxon>Alphaproteobacteria</taxon>
        <taxon>Hyphomicrobiales</taxon>
        <taxon>Nitrobacteraceae</taxon>
        <taxon>Afipia</taxon>
    </lineage>
</organism>
<dbReference type="Gene3D" id="3.40.190.150">
    <property type="entry name" value="Bordetella uptake gene, domain 1"/>
    <property type="match status" value="1"/>
</dbReference>
<dbReference type="SUPFAM" id="SSF53850">
    <property type="entry name" value="Periplasmic binding protein-like II"/>
    <property type="match status" value="1"/>
</dbReference>
<name>A0A4U6BLS5_9BRAD</name>
<proteinExistence type="inferred from homology"/>
<dbReference type="AlphaFoldDB" id="A0A4U6BLS5"/>
<dbReference type="EMBL" id="LBIA02000001">
    <property type="protein sequence ID" value="TKT71196.1"/>
    <property type="molecule type" value="Genomic_DNA"/>
</dbReference>
<sequence>MRFVAAALAALCLVFQTVSPGHAQDNWPSRNVTIIVPFTAGGTADLFARLLASHMQVTFGQSFVVENRGGAGGNIGAAAVAKAPNDGYTLLLGTVSTHAINPTLYSNLAFDAAKDFQPVSLIARLPNMLVVKNSMPVKNVAEFVAYVKANPDKLNYGSSGVGTSIHLAAELFKIATGTRMTHVPYRSSNEIMQNLTGGHIDLAFDNITLAWPQAKAGTVRALGVTSPQRSPTAPEVPPIADTLKGFDATSWHGLFAPAGTPRPIVEKMAAEMKRILEMPETVTKLTDIGAVPSPMTPDQFTAFIAGERAKWAEVVKASGATAN</sequence>
<dbReference type="OrthoDB" id="7253390at2"/>
<evidence type="ECO:0000313" key="4">
    <source>
        <dbReference type="Proteomes" id="UP000034832"/>
    </source>
</evidence>
<reference evidence="3" key="1">
    <citation type="submission" date="2019-04" db="EMBL/GenBank/DDBJ databases">
        <title>Whole genome sequencing of cave bacteria.</title>
        <authorList>
            <person name="Gan H.M."/>
            <person name="Barton H."/>
            <person name="Savka M.A."/>
        </authorList>
    </citation>
    <scope>NUCLEOTIDE SEQUENCE [LARGE SCALE GENOMIC DNA]</scope>
    <source>
        <strain evidence="3">LC387</strain>
    </source>
</reference>
<dbReference type="Proteomes" id="UP000034832">
    <property type="component" value="Unassembled WGS sequence"/>
</dbReference>
<evidence type="ECO:0000256" key="2">
    <source>
        <dbReference type="SAM" id="SignalP"/>
    </source>
</evidence>
<dbReference type="Gene3D" id="3.40.190.10">
    <property type="entry name" value="Periplasmic binding protein-like II"/>
    <property type="match status" value="1"/>
</dbReference>
<comment type="caution">
    <text evidence="3">The sequence shown here is derived from an EMBL/GenBank/DDBJ whole genome shotgun (WGS) entry which is preliminary data.</text>
</comment>
<dbReference type="PANTHER" id="PTHR42928">
    <property type="entry name" value="TRICARBOXYLATE-BINDING PROTEIN"/>
    <property type="match status" value="1"/>
</dbReference>
<gene>
    <name evidence="3" type="ORF">YH63_007110</name>
</gene>
<accession>A0A4U6BLS5</accession>
<feature type="signal peptide" evidence="2">
    <location>
        <begin position="1"/>
        <end position="23"/>
    </location>
</feature>
<keyword evidence="2" id="KW-0732">Signal</keyword>
<evidence type="ECO:0000256" key="1">
    <source>
        <dbReference type="ARBA" id="ARBA00006987"/>
    </source>
</evidence>
<keyword evidence="4" id="KW-1185">Reference proteome</keyword>
<dbReference type="InterPro" id="IPR005064">
    <property type="entry name" value="BUG"/>
</dbReference>
<dbReference type="PANTHER" id="PTHR42928:SF5">
    <property type="entry name" value="BLR1237 PROTEIN"/>
    <property type="match status" value="1"/>
</dbReference>
<dbReference type="InterPro" id="IPR042100">
    <property type="entry name" value="Bug_dom1"/>
</dbReference>